<dbReference type="Pfam" id="PF02517">
    <property type="entry name" value="Rce1-like"/>
    <property type="match status" value="1"/>
</dbReference>
<evidence type="ECO:0000259" key="2">
    <source>
        <dbReference type="Pfam" id="PF02517"/>
    </source>
</evidence>
<feature type="transmembrane region" description="Helical" evidence="1">
    <location>
        <begin position="44"/>
        <end position="63"/>
    </location>
</feature>
<feature type="transmembrane region" description="Helical" evidence="1">
    <location>
        <begin position="12"/>
        <end position="32"/>
    </location>
</feature>
<feature type="transmembrane region" description="Helical" evidence="1">
    <location>
        <begin position="174"/>
        <end position="197"/>
    </location>
</feature>
<evidence type="ECO:0000256" key="1">
    <source>
        <dbReference type="SAM" id="Phobius"/>
    </source>
</evidence>
<feature type="transmembrane region" description="Helical" evidence="1">
    <location>
        <begin position="204"/>
        <end position="222"/>
    </location>
</feature>
<dbReference type="RefSeq" id="WP_201956173.1">
    <property type="nucleotide sequence ID" value="NZ_JAERRJ010000017.1"/>
</dbReference>
<keyword evidence="1" id="KW-1133">Transmembrane helix</keyword>
<keyword evidence="1" id="KW-0812">Transmembrane</keyword>
<evidence type="ECO:0000313" key="3">
    <source>
        <dbReference type="EMBL" id="MBL1079515.1"/>
    </source>
</evidence>
<comment type="caution">
    <text evidence="3">The sequence shown here is derived from an EMBL/GenBank/DDBJ whole genome shotgun (WGS) entry which is preliminary data.</text>
</comment>
<feature type="transmembrane region" description="Helical" evidence="1">
    <location>
        <begin position="84"/>
        <end position="106"/>
    </location>
</feature>
<keyword evidence="1" id="KW-0472">Membrane</keyword>
<dbReference type="EMBL" id="JAERRJ010000017">
    <property type="protein sequence ID" value="MBL1079515.1"/>
    <property type="molecule type" value="Genomic_DNA"/>
</dbReference>
<dbReference type="Proteomes" id="UP000602198">
    <property type="component" value="Unassembled WGS sequence"/>
</dbReference>
<reference evidence="3 4" key="1">
    <citation type="submission" date="2021-01" db="EMBL/GenBank/DDBJ databases">
        <title>WGS of actinomycetes isolated from Thailand.</title>
        <authorList>
            <person name="Thawai C."/>
        </authorList>
    </citation>
    <scope>NUCLEOTIDE SEQUENCE [LARGE SCALE GENOMIC DNA]</scope>
    <source>
        <strain evidence="3 4">LPG 2</strain>
    </source>
</reference>
<feature type="transmembrane region" description="Helical" evidence="1">
    <location>
        <begin position="150"/>
        <end position="168"/>
    </location>
</feature>
<keyword evidence="3" id="KW-0378">Hydrolase</keyword>
<evidence type="ECO:0000313" key="4">
    <source>
        <dbReference type="Proteomes" id="UP000602198"/>
    </source>
</evidence>
<organism evidence="3 4">
    <name type="scientific">Nocardia acididurans</name>
    <dbReference type="NCBI Taxonomy" id="2802282"/>
    <lineage>
        <taxon>Bacteria</taxon>
        <taxon>Bacillati</taxon>
        <taxon>Actinomycetota</taxon>
        <taxon>Actinomycetes</taxon>
        <taxon>Mycobacteriales</taxon>
        <taxon>Nocardiaceae</taxon>
        <taxon>Nocardia</taxon>
    </lineage>
</organism>
<proteinExistence type="predicted"/>
<keyword evidence="3" id="KW-0645">Protease</keyword>
<dbReference type="InterPro" id="IPR003675">
    <property type="entry name" value="Rce1/LyrA-like_dom"/>
</dbReference>
<sequence length="266" mass="27406">MAVTRRIRGAGCGWGAVAAYVVLAVVVSGVLLGVQERVGLDAAALSLAQFGPAVAVAVVVVVCGNRIRGVVTAAVPWRVVGADVATLVGVVALLGVLVAMAAVLGGMTLVGPRAVGEIPFLVFLVFQLVGAAGEEVGWRGFLQPALEFRYGRLVAVGVTGLIWALWHVRAFTMGPVVAGSFLVAAMGFAVVLGYLANGSFVQRVVTATIGHWLINVTLYLVMGDDTLGVPQVCYYAGASFLVAALVLSWSVARDSARQKVLAGSSE</sequence>
<protein>
    <submittedName>
        <fullName evidence="3">CPBP family intramembrane metalloprotease</fullName>
    </submittedName>
</protein>
<feature type="domain" description="CAAX prenyl protease 2/Lysostaphin resistance protein A-like" evidence="2">
    <location>
        <begin position="119"/>
        <end position="216"/>
    </location>
</feature>
<feature type="transmembrane region" description="Helical" evidence="1">
    <location>
        <begin position="118"/>
        <end position="138"/>
    </location>
</feature>
<dbReference type="GO" id="GO:0008237">
    <property type="term" value="F:metallopeptidase activity"/>
    <property type="evidence" value="ECO:0007669"/>
    <property type="project" value="UniProtKB-KW"/>
</dbReference>
<dbReference type="PANTHER" id="PTHR35797">
    <property type="entry name" value="PROTEASE-RELATED"/>
    <property type="match status" value="1"/>
</dbReference>
<gene>
    <name evidence="3" type="ORF">JK358_34435</name>
</gene>
<accession>A0ABS1MHK3</accession>
<keyword evidence="4" id="KW-1185">Reference proteome</keyword>
<feature type="transmembrane region" description="Helical" evidence="1">
    <location>
        <begin position="234"/>
        <end position="252"/>
    </location>
</feature>
<name>A0ABS1MHK3_9NOCA</name>
<dbReference type="PANTHER" id="PTHR35797:SF1">
    <property type="entry name" value="PROTEASE"/>
    <property type="match status" value="1"/>
</dbReference>
<dbReference type="InterPro" id="IPR042150">
    <property type="entry name" value="MmRce1-like"/>
</dbReference>
<keyword evidence="3" id="KW-0482">Metalloprotease</keyword>